<dbReference type="Gene3D" id="1.10.1660.10">
    <property type="match status" value="1"/>
</dbReference>
<dbReference type="Pfam" id="PF13411">
    <property type="entry name" value="MerR_1"/>
    <property type="match status" value="1"/>
</dbReference>
<keyword evidence="6 8" id="KW-0067">ATP-binding</keyword>
<comment type="similarity">
    <text evidence="2 8">Belongs to the SAICAR synthetase family.</text>
</comment>
<dbReference type="UniPathway" id="UPA00074">
    <property type="reaction ID" value="UER00131"/>
</dbReference>
<evidence type="ECO:0000256" key="2">
    <source>
        <dbReference type="ARBA" id="ARBA00010190"/>
    </source>
</evidence>
<dbReference type="Gene3D" id="3.30.470.20">
    <property type="entry name" value="ATP-grasp fold, B domain"/>
    <property type="match status" value="1"/>
</dbReference>
<dbReference type="InterPro" id="IPR018236">
    <property type="entry name" value="SAICAR_synthetase_CS"/>
</dbReference>
<evidence type="ECO:0000259" key="9">
    <source>
        <dbReference type="PROSITE" id="PS50937"/>
    </source>
</evidence>
<dbReference type="PANTHER" id="PTHR43700">
    <property type="entry name" value="PHOSPHORIBOSYLAMINOIMIDAZOLE-SUCCINOCARBOXAMIDE SYNTHASE"/>
    <property type="match status" value="1"/>
</dbReference>
<evidence type="ECO:0000256" key="7">
    <source>
        <dbReference type="ARBA" id="ARBA00048475"/>
    </source>
</evidence>
<dbReference type="PANTHER" id="PTHR43700:SF1">
    <property type="entry name" value="PHOSPHORIBOSYLAMINOIMIDAZOLE-SUCCINOCARBOXAMIDE SYNTHASE"/>
    <property type="match status" value="1"/>
</dbReference>
<organism evidence="10 11">
    <name type="scientific">Leekyejoonella antrihumi</name>
    <dbReference type="NCBI Taxonomy" id="1660198"/>
    <lineage>
        <taxon>Bacteria</taxon>
        <taxon>Bacillati</taxon>
        <taxon>Actinomycetota</taxon>
        <taxon>Actinomycetes</taxon>
        <taxon>Micrococcales</taxon>
        <taxon>Dermacoccaceae</taxon>
        <taxon>Leekyejoonella</taxon>
    </lineage>
</organism>
<keyword evidence="11" id="KW-1185">Reference proteome</keyword>
<feature type="domain" description="HTH merR-type" evidence="9">
    <location>
        <begin position="5"/>
        <end position="74"/>
    </location>
</feature>
<name>A0A563E0I0_9MICO</name>
<dbReference type="GO" id="GO:0004639">
    <property type="term" value="F:phosphoribosylaminoimidazolesuccinocarboxamide synthase activity"/>
    <property type="evidence" value="ECO:0007669"/>
    <property type="project" value="UniProtKB-UniRule"/>
</dbReference>
<dbReference type="OrthoDB" id="9801549at2"/>
<dbReference type="AlphaFoldDB" id="A0A563E0I0"/>
<dbReference type="SUPFAM" id="SSF46955">
    <property type="entry name" value="Putative DNA-binding domain"/>
    <property type="match status" value="1"/>
</dbReference>
<dbReference type="GO" id="GO:0005524">
    <property type="term" value="F:ATP binding"/>
    <property type="evidence" value="ECO:0007669"/>
    <property type="project" value="UniProtKB-KW"/>
</dbReference>
<keyword evidence="4 8" id="KW-0547">Nucleotide-binding</keyword>
<dbReference type="Gene3D" id="3.30.200.20">
    <property type="entry name" value="Phosphorylase Kinase, domain 1"/>
    <property type="match status" value="1"/>
</dbReference>
<dbReference type="HAMAP" id="MF_00137">
    <property type="entry name" value="SAICAR_synth"/>
    <property type="match status" value="1"/>
</dbReference>
<sequence length="400" mass="44170">MTSSEFSIQEVVRLAGTTSRTLRHYGDVGLLAPSRIGSNGYRYYDADALVRLQRILLLRGLGLGIPAIAQILRDGASDVDALGSHLRWLEEEKSRLDRQIASVECTIRSLQEGGKVMAERMFDGFDHDYSGKVRDLYSSPEHPDRVLMVASDRVSAADQVLSPAIPGKGALLTELSVWWFDQLQEVTNHLAPREEWTAIPGSVADRAMLVTQLAMFPIECVVRGYLAGSGWVEYQQSQSVCGVELPAGLQEGDKLPEPIFTPAFKAPTGQHDENITFERMTQLVGIENATALRDLSLLTFDRASTIAEAKGIILADTKFEFGVTDGVITLGDEVLTSDSSRYWDATTYAAGHRGQSFDKQPVRDWLKEHWNGEGEPPELEPAVVSATSDRYQALVDRLTR</sequence>
<accession>A0A563E0I0</accession>
<reference evidence="10 11" key="1">
    <citation type="submission" date="2019-05" db="EMBL/GenBank/DDBJ databases">
        <authorList>
            <person name="Lee S.D."/>
        </authorList>
    </citation>
    <scope>NUCLEOTIDE SEQUENCE [LARGE SCALE GENOMIC DNA]</scope>
    <source>
        <strain evidence="10 11">C5-26</strain>
    </source>
</reference>
<dbReference type="FunFam" id="3.30.470.20:FF:000015">
    <property type="entry name" value="Phosphoribosylaminoimidazole-succinocarboxamide synthase"/>
    <property type="match status" value="1"/>
</dbReference>
<dbReference type="Pfam" id="PF01259">
    <property type="entry name" value="SAICAR_synt"/>
    <property type="match status" value="1"/>
</dbReference>
<comment type="pathway">
    <text evidence="1 8">Purine metabolism; IMP biosynthesis via de novo pathway; 5-amino-1-(5-phospho-D-ribosyl)imidazole-4-carboxamide from 5-amino-1-(5-phospho-D-ribosyl)imidazole-4-carboxylate: step 1/2.</text>
</comment>
<evidence type="ECO:0000313" key="11">
    <source>
        <dbReference type="Proteomes" id="UP000320244"/>
    </source>
</evidence>
<dbReference type="PROSITE" id="PS01058">
    <property type="entry name" value="SAICAR_SYNTHETASE_2"/>
    <property type="match status" value="1"/>
</dbReference>
<evidence type="ECO:0000256" key="5">
    <source>
        <dbReference type="ARBA" id="ARBA00022755"/>
    </source>
</evidence>
<dbReference type="EC" id="6.3.2.6" evidence="8"/>
<dbReference type="GO" id="GO:0005737">
    <property type="term" value="C:cytoplasm"/>
    <property type="evidence" value="ECO:0007669"/>
    <property type="project" value="TreeGrafter"/>
</dbReference>
<dbReference type="GO" id="GO:0006189">
    <property type="term" value="P:'de novo' IMP biosynthetic process"/>
    <property type="evidence" value="ECO:0007669"/>
    <property type="project" value="UniProtKB-UniRule"/>
</dbReference>
<dbReference type="GO" id="GO:0003677">
    <property type="term" value="F:DNA binding"/>
    <property type="evidence" value="ECO:0007669"/>
    <property type="project" value="InterPro"/>
</dbReference>
<dbReference type="EMBL" id="VCQV01000017">
    <property type="protein sequence ID" value="TWP35682.1"/>
    <property type="molecule type" value="Genomic_DNA"/>
</dbReference>
<evidence type="ECO:0000256" key="4">
    <source>
        <dbReference type="ARBA" id="ARBA00022741"/>
    </source>
</evidence>
<protein>
    <recommendedName>
        <fullName evidence="8">Phosphoribosylaminoimidazole-succinocarboxamide synthase</fullName>
        <ecNumber evidence="8">6.3.2.6</ecNumber>
    </recommendedName>
    <alternativeName>
        <fullName evidence="8">SAICAR synthetase</fullName>
    </alternativeName>
</protein>
<dbReference type="SMART" id="SM00422">
    <property type="entry name" value="HTH_MERR"/>
    <property type="match status" value="1"/>
</dbReference>
<dbReference type="NCBIfam" id="NF010568">
    <property type="entry name" value="PRK13961.1"/>
    <property type="match status" value="1"/>
</dbReference>
<dbReference type="InterPro" id="IPR028923">
    <property type="entry name" value="SAICAR_synt/ADE2_N"/>
</dbReference>
<dbReference type="PROSITE" id="PS01057">
    <property type="entry name" value="SAICAR_SYNTHETASE_1"/>
    <property type="match status" value="1"/>
</dbReference>
<dbReference type="GO" id="GO:0006355">
    <property type="term" value="P:regulation of DNA-templated transcription"/>
    <property type="evidence" value="ECO:0007669"/>
    <property type="project" value="InterPro"/>
</dbReference>
<dbReference type="CDD" id="cd01106">
    <property type="entry name" value="HTH_TipAL-Mta"/>
    <property type="match status" value="1"/>
</dbReference>
<evidence type="ECO:0000256" key="6">
    <source>
        <dbReference type="ARBA" id="ARBA00022840"/>
    </source>
</evidence>
<comment type="caution">
    <text evidence="10">The sequence shown here is derived from an EMBL/GenBank/DDBJ whole genome shotgun (WGS) entry which is preliminary data.</text>
</comment>
<dbReference type="CDD" id="cd01414">
    <property type="entry name" value="SAICAR_synt_Sc"/>
    <property type="match status" value="1"/>
</dbReference>
<evidence type="ECO:0000256" key="8">
    <source>
        <dbReference type="HAMAP-Rule" id="MF_00137"/>
    </source>
</evidence>
<dbReference type="PROSITE" id="PS50937">
    <property type="entry name" value="HTH_MERR_2"/>
    <property type="match status" value="1"/>
</dbReference>
<dbReference type="InterPro" id="IPR009061">
    <property type="entry name" value="DNA-bd_dom_put_sf"/>
</dbReference>
<gene>
    <name evidence="8" type="primary">purC</name>
    <name evidence="10" type="ORF">FGL98_12775</name>
</gene>
<proteinExistence type="inferred from homology"/>
<reference evidence="10 11" key="2">
    <citation type="submission" date="2019-08" db="EMBL/GenBank/DDBJ databases">
        <title>Jejuicoccus antrihumi gen. nov., sp. nov., a new member of the family Dermacoccaceae isolated from a cave.</title>
        <authorList>
            <person name="Schumann P."/>
            <person name="Kim I.S."/>
        </authorList>
    </citation>
    <scope>NUCLEOTIDE SEQUENCE [LARGE SCALE GENOMIC DNA]</scope>
    <source>
        <strain evidence="10 11">C5-26</strain>
    </source>
</reference>
<dbReference type="Proteomes" id="UP000320244">
    <property type="component" value="Unassembled WGS sequence"/>
</dbReference>
<keyword evidence="5 8" id="KW-0658">Purine biosynthesis</keyword>
<evidence type="ECO:0000256" key="3">
    <source>
        <dbReference type="ARBA" id="ARBA00022598"/>
    </source>
</evidence>
<keyword evidence="3 8" id="KW-0436">Ligase</keyword>
<dbReference type="InterPro" id="IPR000551">
    <property type="entry name" value="MerR-type_HTH_dom"/>
</dbReference>
<evidence type="ECO:0000256" key="1">
    <source>
        <dbReference type="ARBA" id="ARBA00004672"/>
    </source>
</evidence>
<evidence type="ECO:0000313" key="10">
    <source>
        <dbReference type="EMBL" id="TWP35682.1"/>
    </source>
</evidence>
<dbReference type="SUPFAM" id="SSF56104">
    <property type="entry name" value="SAICAR synthase-like"/>
    <property type="match status" value="1"/>
</dbReference>
<comment type="catalytic activity">
    <reaction evidence="7 8">
        <text>5-amino-1-(5-phospho-D-ribosyl)imidazole-4-carboxylate + L-aspartate + ATP = (2S)-2-[5-amino-1-(5-phospho-beta-D-ribosyl)imidazole-4-carboxamido]succinate + ADP + phosphate + 2 H(+)</text>
        <dbReference type="Rhea" id="RHEA:22628"/>
        <dbReference type="ChEBI" id="CHEBI:15378"/>
        <dbReference type="ChEBI" id="CHEBI:29991"/>
        <dbReference type="ChEBI" id="CHEBI:30616"/>
        <dbReference type="ChEBI" id="CHEBI:43474"/>
        <dbReference type="ChEBI" id="CHEBI:58443"/>
        <dbReference type="ChEBI" id="CHEBI:77657"/>
        <dbReference type="ChEBI" id="CHEBI:456216"/>
        <dbReference type="EC" id="6.3.2.6"/>
    </reaction>
</comment>